<dbReference type="GeneID" id="13442397"/>
<organism evidence="4 5">
    <name type="scientific">Neospora caninum (strain Liverpool)</name>
    <dbReference type="NCBI Taxonomy" id="572307"/>
    <lineage>
        <taxon>Eukaryota</taxon>
        <taxon>Sar</taxon>
        <taxon>Alveolata</taxon>
        <taxon>Apicomplexa</taxon>
        <taxon>Conoidasida</taxon>
        <taxon>Coccidia</taxon>
        <taxon>Eucoccidiorida</taxon>
        <taxon>Eimeriorina</taxon>
        <taxon>Sarcocystidae</taxon>
        <taxon>Neospora</taxon>
    </lineage>
</organism>
<dbReference type="PROSITE" id="PS00018">
    <property type="entry name" value="EF_HAND_1"/>
    <property type="match status" value="1"/>
</dbReference>
<dbReference type="EMBL" id="FR823391">
    <property type="protein sequence ID" value="CBZ54466.1"/>
    <property type="molecule type" value="Genomic_DNA"/>
</dbReference>
<dbReference type="PROSITE" id="PS50222">
    <property type="entry name" value="EF_HAND_2"/>
    <property type="match status" value="1"/>
</dbReference>
<sequence>MAFDTTEEFLAHRGMTPLLKMLRGAYKELTILGFISLTVFATVRLGQMQKLNDKYLGVSKTEAAALREAEEAGENLSPPTHLTEVFEEIHILIFTIMSLFILAAAAFTVVGYRLLRKYEYMDAKTETDLRNDVTLLQTSGDISELHVNESLTYWGLRQRFFHPTILMVPRPREREIGYPQFSFSDYISYCFGDTLAGMVELPPSILILSFLIVLLLRPALDLSGREIIVFMVLVAFALLGMTVLAVMYVRYVNEKLRPDSARLRAFFGEARASSDQMQQAIAAPIDDSGYINFDKFKALVMLLGNFGVTPERYQGFQESRLHKLFRSLDMDQDNRISKEELRQTLQG</sequence>
<protein>
    <recommendedName>
        <fullName evidence="3">EF-hand domain-containing protein</fullName>
    </recommendedName>
</protein>
<feature type="transmembrane region" description="Helical" evidence="2">
    <location>
        <begin position="29"/>
        <end position="46"/>
    </location>
</feature>
<proteinExistence type="predicted"/>
<dbReference type="InterPro" id="IPR002048">
    <property type="entry name" value="EF_hand_dom"/>
</dbReference>
<dbReference type="OMA" id="IHILIFT"/>
<dbReference type="InterPro" id="IPR011992">
    <property type="entry name" value="EF-hand-dom_pair"/>
</dbReference>
<dbReference type="AlphaFoldDB" id="F0VK65"/>
<reference evidence="5" key="1">
    <citation type="journal article" date="2012" name="PLoS Pathog.">
        <title>Comparative genomics of the apicomplexan parasites Toxoplasma gondii and Neospora caninum: Coccidia differing in host range and transmission strategy.</title>
        <authorList>
            <person name="Reid A.J."/>
            <person name="Vermont S.J."/>
            <person name="Cotton J.A."/>
            <person name="Harris D."/>
            <person name="Hill-Cawthorne G.A."/>
            <person name="Konen-Waisman S."/>
            <person name="Latham S.M."/>
            <person name="Mourier T."/>
            <person name="Norton R."/>
            <person name="Quail M.A."/>
            <person name="Sanders M."/>
            <person name="Shanmugam D."/>
            <person name="Sohal A."/>
            <person name="Wasmuth J.D."/>
            <person name="Brunk B."/>
            <person name="Grigg M.E."/>
            <person name="Howard J.C."/>
            <person name="Parkinson J."/>
            <person name="Roos D.S."/>
            <person name="Trees A.J."/>
            <person name="Berriman M."/>
            <person name="Pain A."/>
            <person name="Wastling J.M."/>
        </authorList>
    </citation>
    <scope>NUCLEOTIDE SEQUENCE [LARGE SCALE GENOMIC DNA]</scope>
    <source>
        <strain evidence="5">Liverpool</strain>
    </source>
</reference>
<dbReference type="GO" id="GO:0005509">
    <property type="term" value="F:calcium ion binding"/>
    <property type="evidence" value="ECO:0007669"/>
    <property type="project" value="InterPro"/>
</dbReference>
<keyword evidence="2" id="KW-0472">Membrane</keyword>
<keyword evidence="1" id="KW-0106">Calcium</keyword>
<dbReference type="InParanoid" id="F0VK65"/>
<feature type="domain" description="EF-hand" evidence="3">
    <location>
        <begin position="316"/>
        <end position="347"/>
    </location>
</feature>
<feature type="transmembrane region" description="Helical" evidence="2">
    <location>
        <begin position="89"/>
        <end position="115"/>
    </location>
</feature>
<feature type="transmembrane region" description="Helical" evidence="2">
    <location>
        <begin position="227"/>
        <end position="249"/>
    </location>
</feature>
<dbReference type="Gene3D" id="1.10.238.10">
    <property type="entry name" value="EF-hand"/>
    <property type="match status" value="1"/>
</dbReference>
<dbReference type="Pfam" id="PF13202">
    <property type="entry name" value="EF-hand_5"/>
    <property type="match status" value="1"/>
</dbReference>
<evidence type="ECO:0000313" key="5">
    <source>
        <dbReference type="Proteomes" id="UP000007494"/>
    </source>
</evidence>
<gene>
    <name evidence="4" type="ORF">NCLIV_048950</name>
</gene>
<dbReference type="InterPro" id="IPR018247">
    <property type="entry name" value="EF_Hand_1_Ca_BS"/>
</dbReference>
<evidence type="ECO:0000259" key="3">
    <source>
        <dbReference type="PROSITE" id="PS50222"/>
    </source>
</evidence>
<keyword evidence="2" id="KW-0812">Transmembrane</keyword>
<keyword evidence="5" id="KW-1185">Reference proteome</keyword>
<dbReference type="RefSeq" id="XP_003884496.1">
    <property type="nucleotide sequence ID" value="XM_003884447.1"/>
</dbReference>
<dbReference type="eggNOG" id="ENOG502STXG">
    <property type="taxonomic scope" value="Eukaryota"/>
</dbReference>
<evidence type="ECO:0000313" key="4">
    <source>
        <dbReference type="EMBL" id="CBZ54466.1"/>
    </source>
</evidence>
<dbReference type="VEuPathDB" id="ToxoDB:NCLIV_048950"/>
<feature type="transmembrane region" description="Helical" evidence="2">
    <location>
        <begin position="195"/>
        <end position="215"/>
    </location>
</feature>
<evidence type="ECO:0000256" key="1">
    <source>
        <dbReference type="ARBA" id="ARBA00022837"/>
    </source>
</evidence>
<dbReference type="OrthoDB" id="332675at2759"/>
<dbReference type="Proteomes" id="UP000007494">
    <property type="component" value="Chromosome X"/>
</dbReference>
<evidence type="ECO:0000256" key="2">
    <source>
        <dbReference type="SAM" id="Phobius"/>
    </source>
</evidence>
<name>F0VK65_NEOCL</name>
<dbReference type="SUPFAM" id="SSF47473">
    <property type="entry name" value="EF-hand"/>
    <property type="match status" value="1"/>
</dbReference>
<accession>F0VK65</accession>
<keyword evidence="2" id="KW-1133">Transmembrane helix</keyword>